<dbReference type="Pfam" id="PF00270">
    <property type="entry name" value="DEAD"/>
    <property type="match status" value="1"/>
</dbReference>
<dbReference type="PROSITE" id="PS51194">
    <property type="entry name" value="HELICASE_CTER"/>
    <property type="match status" value="1"/>
</dbReference>
<dbReference type="InterPro" id="IPR050079">
    <property type="entry name" value="DEAD_box_RNA_helicase"/>
</dbReference>
<dbReference type="RefSeq" id="WP_134850750.1">
    <property type="nucleotide sequence ID" value="NZ_CP194061.1"/>
</dbReference>
<dbReference type="CDD" id="cd00268">
    <property type="entry name" value="DEADc"/>
    <property type="match status" value="1"/>
</dbReference>
<keyword evidence="4" id="KW-0067">ATP-binding</keyword>
<feature type="compositionally biased region" description="Low complexity" evidence="7">
    <location>
        <begin position="452"/>
        <end position="467"/>
    </location>
</feature>
<evidence type="ECO:0000256" key="1">
    <source>
        <dbReference type="ARBA" id="ARBA00022741"/>
    </source>
</evidence>
<feature type="compositionally biased region" description="Low complexity" evidence="7">
    <location>
        <begin position="491"/>
        <end position="516"/>
    </location>
</feature>
<evidence type="ECO:0000313" key="12">
    <source>
        <dbReference type="Proteomes" id="UP001240250"/>
    </source>
</evidence>
<dbReference type="Proteomes" id="UP001240250">
    <property type="component" value="Unassembled WGS sequence"/>
</dbReference>
<evidence type="ECO:0000259" key="8">
    <source>
        <dbReference type="PROSITE" id="PS51192"/>
    </source>
</evidence>
<gene>
    <name evidence="11" type="ORF">JO380_003007</name>
</gene>
<dbReference type="InterPro" id="IPR014001">
    <property type="entry name" value="Helicase_ATP-bd"/>
</dbReference>
<evidence type="ECO:0000259" key="9">
    <source>
        <dbReference type="PROSITE" id="PS51194"/>
    </source>
</evidence>
<dbReference type="InterPro" id="IPR014014">
    <property type="entry name" value="RNA_helicase_DEAD_Q_motif"/>
</dbReference>
<dbReference type="PANTHER" id="PTHR47959:SF13">
    <property type="entry name" value="ATP-DEPENDENT RNA HELICASE RHLE"/>
    <property type="match status" value="1"/>
</dbReference>
<feature type="short sequence motif" description="Q motif" evidence="6">
    <location>
        <begin position="2"/>
        <end position="30"/>
    </location>
</feature>
<sequence length="553" mass="57257">MTTFTDLGVPEVLARALAAQQITSPFPIQTATLPDTLRGKDVLGRGRTGSGKTLAFALPVVARLAASGTPRRARRPRALVLCPTRELATQIDATFAPLAAAAGLRTTTVFGGVAQSRQVTALDRGVDVLVACPGRLEDLLRQNLVTLDGIEITVLDEADHMADLGFLPVVRRLLDRTPTRGQRLLFSATLDNGVGTLVDRYLTSPVEHAVDPAAQTAVASTHHVLEVADVAVKRDVVHALAAGRGRRVLFMRTKHHAKKLAKQLNQAGIPAVDLHGNLGQGARERNLAAFASGEARVLVATDIAARGIHVDEVELVVHVDPPAEHKAYLHRSGRTARAGAAGTVLTLQLPEQRADVRAMTRAAGIAVTPVAVRADDALVRQLADAPGSVAPAAGSAPLAPAAATPVRAPGSGDAARGDRSRTARGSGGRAEGGRAEGGRGRDGARRDDRAAGRPADAARTGRAPAGGQRDRVDAPATAGRTDDGQRRRTGARSASRPAGPATAAAPAAGRSAGPSAEQHRAGDQQRPADGAGGQRRRRRGGRGRGRSTAATTA</sequence>
<keyword evidence="1" id="KW-0547">Nucleotide-binding</keyword>
<feature type="domain" description="Helicase C-terminal" evidence="9">
    <location>
        <begin position="235"/>
        <end position="378"/>
    </location>
</feature>
<organism evidence="11 12">
    <name type="scientific">Cellulomonas iranensis</name>
    <dbReference type="NCBI Taxonomy" id="76862"/>
    <lineage>
        <taxon>Bacteria</taxon>
        <taxon>Bacillati</taxon>
        <taxon>Actinomycetota</taxon>
        <taxon>Actinomycetes</taxon>
        <taxon>Micrococcales</taxon>
        <taxon>Cellulomonadaceae</taxon>
        <taxon>Cellulomonas</taxon>
    </lineage>
</organism>
<evidence type="ECO:0000256" key="2">
    <source>
        <dbReference type="ARBA" id="ARBA00022801"/>
    </source>
</evidence>
<evidence type="ECO:0000256" key="4">
    <source>
        <dbReference type="ARBA" id="ARBA00022840"/>
    </source>
</evidence>
<evidence type="ECO:0000256" key="7">
    <source>
        <dbReference type="SAM" id="MobiDB-lite"/>
    </source>
</evidence>
<evidence type="ECO:0000256" key="5">
    <source>
        <dbReference type="ARBA" id="ARBA00038437"/>
    </source>
</evidence>
<comment type="caution">
    <text evidence="11">The sequence shown here is derived from an EMBL/GenBank/DDBJ whole genome shotgun (WGS) entry which is preliminary data.</text>
</comment>
<dbReference type="SMART" id="SM00487">
    <property type="entry name" value="DEXDc"/>
    <property type="match status" value="1"/>
</dbReference>
<dbReference type="CDD" id="cd18787">
    <property type="entry name" value="SF2_C_DEAD"/>
    <property type="match status" value="1"/>
</dbReference>
<dbReference type="PROSITE" id="PS51195">
    <property type="entry name" value="Q_MOTIF"/>
    <property type="match status" value="1"/>
</dbReference>
<dbReference type="GO" id="GO:0004386">
    <property type="term" value="F:helicase activity"/>
    <property type="evidence" value="ECO:0007669"/>
    <property type="project" value="UniProtKB-KW"/>
</dbReference>
<evidence type="ECO:0000259" key="10">
    <source>
        <dbReference type="PROSITE" id="PS51195"/>
    </source>
</evidence>
<dbReference type="PROSITE" id="PS51192">
    <property type="entry name" value="HELICASE_ATP_BIND_1"/>
    <property type="match status" value="1"/>
</dbReference>
<keyword evidence="12" id="KW-1185">Reference proteome</keyword>
<dbReference type="PANTHER" id="PTHR47959">
    <property type="entry name" value="ATP-DEPENDENT RNA HELICASE RHLE-RELATED"/>
    <property type="match status" value="1"/>
</dbReference>
<dbReference type="SMART" id="SM00490">
    <property type="entry name" value="HELICc"/>
    <property type="match status" value="1"/>
</dbReference>
<feature type="compositionally biased region" description="Low complexity" evidence="7">
    <location>
        <begin position="387"/>
        <end position="414"/>
    </location>
</feature>
<dbReference type="Gene3D" id="3.40.50.300">
    <property type="entry name" value="P-loop containing nucleotide triphosphate hydrolases"/>
    <property type="match status" value="2"/>
</dbReference>
<reference evidence="11 12" key="1">
    <citation type="submission" date="2023-07" db="EMBL/GenBank/DDBJ databases">
        <title>Sequencing the genomes of 1000 actinobacteria strains.</title>
        <authorList>
            <person name="Klenk H.-P."/>
        </authorList>
    </citation>
    <scope>NUCLEOTIDE SEQUENCE [LARGE SCALE GENOMIC DNA]</scope>
    <source>
        <strain evidence="11 12">DSM 14785</strain>
    </source>
</reference>
<feature type="domain" description="DEAD-box RNA helicase Q" evidence="10">
    <location>
        <begin position="2"/>
        <end position="30"/>
    </location>
</feature>
<comment type="similarity">
    <text evidence="5">Belongs to the DEAD box helicase family.</text>
</comment>
<keyword evidence="3 11" id="KW-0347">Helicase</keyword>
<feature type="compositionally biased region" description="Basic and acidic residues" evidence="7">
    <location>
        <begin position="431"/>
        <end position="451"/>
    </location>
</feature>
<evidence type="ECO:0000256" key="6">
    <source>
        <dbReference type="PROSITE-ProRule" id="PRU00552"/>
    </source>
</evidence>
<proteinExistence type="inferred from homology"/>
<dbReference type="InterPro" id="IPR011545">
    <property type="entry name" value="DEAD/DEAH_box_helicase_dom"/>
</dbReference>
<name>A0ABU0GMN5_9CELL</name>
<feature type="domain" description="Helicase ATP-binding" evidence="8">
    <location>
        <begin position="33"/>
        <end position="208"/>
    </location>
</feature>
<dbReference type="InterPro" id="IPR001650">
    <property type="entry name" value="Helicase_C-like"/>
</dbReference>
<dbReference type="InterPro" id="IPR027417">
    <property type="entry name" value="P-loop_NTPase"/>
</dbReference>
<accession>A0ABU0GMN5</accession>
<evidence type="ECO:0000313" key="11">
    <source>
        <dbReference type="EMBL" id="MDQ0426626.1"/>
    </source>
</evidence>
<feature type="region of interest" description="Disordered" evidence="7">
    <location>
        <begin position="387"/>
        <end position="553"/>
    </location>
</feature>
<evidence type="ECO:0000256" key="3">
    <source>
        <dbReference type="ARBA" id="ARBA00022806"/>
    </source>
</evidence>
<dbReference type="Pfam" id="PF00271">
    <property type="entry name" value="Helicase_C"/>
    <property type="match status" value="1"/>
</dbReference>
<feature type="compositionally biased region" description="Basic residues" evidence="7">
    <location>
        <begin position="534"/>
        <end position="545"/>
    </location>
</feature>
<keyword evidence="2" id="KW-0378">Hydrolase</keyword>
<dbReference type="EMBL" id="JAUSVM010000001">
    <property type="protein sequence ID" value="MDQ0426626.1"/>
    <property type="molecule type" value="Genomic_DNA"/>
</dbReference>
<dbReference type="InterPro" id="IPR044742">
    <property type="entry name" value="DEAD/DEAH_RhlB"/>
</dbReference>
<protein>
    <submittedName>
        <fullName evidence="11">Superfamily II DNA/RNA helicase</fullName>
    </submittedName>
</protein>
<dbReference type="SUPFAM" id="SSF52540">
    <property type="entry name" value="P-loop containing nucleoside triphosphate hydrolases"/>
    <property type="match status" value="1"/>
</dbReference>